<gene>
    <name evidence="1" type="ORF">E2F46_06675</name>
</gene>
<name>A0A4R5TYI9_9GAMM</name>
<proteinExistence type="predicted"/>
<reference evidence="1 2" key="1">
    <citation type="submission" date="2019-03" db="EMBL/GenBank/DDBJ databases">
        <title>Luteimonas zhaokaii sp.nov., isolated from the rectal contents of Plateau pika in Yushu, Qinghai Province, China.</title>
        <authorList>
            <person name="Zhang G."/>
        </authorList>
    </citation>
    <scope>NUCLEOTIDE SEQUENCE [LARGE SCALE GENOMIC DNA]</scope>
    <source>
        <strain evidence="1 2">B9</strain>
    </source>
</reference>
<dbReference type="Proteomes" id="UP000294796">
    <property type="component" value="Unassembled WGS sequence"/>
</dbReference>
<dbReference type="RefSeq" id="WP_133321306.1">
    <property type="nucleotide sequence ID" value="NZ_SMTF01000003.1"/>
</dbReference>
<dbReference type="AlphaFoldDB" id="A0A4R5TYI9"/>
<organism evidence="1 2">
    <name type="scientific">Luteimonas aestuarii</name>
    <dbReference type="NCBI Taxonomy" id="453837"/>
    <lineage>
        <taxon>Bacteria</taxon>
        <taxon>Pseudomonadati</taxon>
        <taxon>Pseudomonadota</taxon>
        <taxon>Gammaproteobacteria</taxon>
        <taxon>Lysobacterales</taxon>
        <taxon>Lysobacteraceae</taxon>
        <taxon>Luteimonas</taxon>
    </lineage>
</organism>
<evidence type="ECO:0000313" key="2">
    <source>
        <dbReference type="Proteomes" id="UP000294796"/>
    </source>
</evidence>
<protein>
    <submittedName>
        <fullName evidence="1">Uncharacterized protein</fullName>
    </submittedName>
</protein>
<dbReference type="OrthoDB" id="238413at2"/>
<comment type="caution">
    <text evidence="1">The sequence shown here is derived from an EMBL/GenBank/DDBJ whole genome shotgun (WGS) entry which is preliminary data.</text>
</comment>
<keyword evidence="2" id="KW-1185">Reference proteome</keyword>
<accession>A0A4R5TYI9</accession>
<sequence>MSGPKVVRIVTREEILAICEGHLRRLEQAFERWQAQATRIGEVSAAEVAVTRARHDSLRQLLQDDQLLALQKEVPEEIAFLARDLAEREERAVDKAARVRQSRRNLHDNAATLLRALETATSPADPSLVDALRAIAAGSAHADADAVVARGFAQLAPANPVDTLSDTQRALADALQVEHARPGRWIAEDHAAREPRLDRIDQHIARLQTLHGDASAEPFLRRLEAIERDPADPRRNMLLDSLVVDLAATAADWQARRERIATLRTLAAEAETLLGTSGTELSAQVAACLAAPDPNLAQVEALVQKYTDAIAQELHRRAAIARRRAVLEGLASLGYEVREGMETAWADAGSVVLRKATTPGYGVEVGGRAETGRLQVRPVSLTDTRDPTRDRDIETIWCGEFTRLRSILADRGSELTIEKALAIGEVPLKVIEFDDSDGSEATRSSTRNSS</sequence>
<dbReference type="EMBL" id="SMTF01000003">
    <property type="protein sequence ID" value="TDK26273.1"/>
    <property type="molecule type" value="Genomic_DNA"/>
</dbReference>
<evidence type="ECO:0000313" key="1">
    <source>
        <dbReference type="EMBL" id="TDK26273.1"/>
    </source>
</evidence>